<feature type="region of interest" description="Disordered" evidence="1">
    <location>
        <begin position="1"/>
        <end position="42"/>
    </location>
</feature>
<accession>A0A6A5ZFX5</accession>
<proteinExistence type="predicted"/>
<evidence type="ECO:0000256" key="1">
    <source>
        <dbReference type="SAM" id="MobiDB-lite"/>
    </source>
</evidence>
<name>A0A6A5ZFX5_9PLEO</name>
<reference evidence="2" key="1">
    <citation type="journal article" date="2020" name="Stud. Mycol.">
        <title>101 Dothideomycetes genomes: a test case for predicting lifestyles and emergence of pathogens.</title>
        <authorList>
            <person name="Haridas S."/>
            <person name="Albert R."/>
            <person name="Binder M."/>
            <person name="Bloem J."/>
            <person name="Labutti K."/>
            <person name="Salamov A."/>
            <person name="Andreopoulos B."/>
            <person name="Baker S."/>
            <person name="Barry K."/>
            <person name="Bills G."/>
            <person name="Bluhm B."/>
            <person name="Cannon C."/>
            <person name="Castanera R."/>
            <person name="Culley D."/>
            <person name="Daum C."/>
            <person name="Ezra D."/>
            <person name="Gonzalez J."/>
            <person name="Henrissat B."/>
            <person name="Kuo A."/>
            <person name="Liang C."/>
            <person name="Lipzen A."/>
            <person name="Lutzoni F."/>
            <person name="Magnuson J."/>
            <person name="Mondo S."/>
            <person name="Nolan M."/>
            <person name="Ohm R."/>
            <person name="Pangilinan J."/>
            <person name="Park H.-J."/>
            <person name="Ramirez L."/>
            <person name="Alfaro M."/>
            <person name="Sun H."/>
            <person name="Tritt A."/>
            <person name="Yoshinaga Y."/>
            <person name="Zwiers L.-H."/>
            <person name="Turgeon B."/>
            <person name="Goodwin S."/>
            <person name="Spatafora J."/>
            <person name="Crous P."/>
            <person name="Grigoriev I."/>
        </authorList>
    </citation>
    <scope>NUCLEOTIDE SEQUENCE</scope>
    <source>
        <strain evidence="2">CBS 627.86</strain>
    </source>
</reference>
<evidence type="ECO:0000313" key="3">
    <source>
        <dbReference type="Proteomes" id="UP000799770"/>
    </source>
</evidence>
<sequence length="226" mass="25788">MEMVADAPSKHEEQTCSPSSDGNTSANRTHGSELETASFGTPNAQHNAQSALLRLPAEIRNTIWEHAICGDRIEPGSNLRLMTKNRPVIQDFKVGLPFVCRHVHSETIQLFYAHNTFHFKDGIAMQDWAWKRLSTQLKAVRSVMTTYHGLFFESITDTFPNLEELIIILPSTLVQPCERIKPYLEAILSRSKHVPRLHLEYKWHGNIWVELDISCFLQGYYTVVVA</sequence>
<gene>
    <name evidence="2" type="ORF">BDV96DRAFT_643639</name>
</gene>
<feature type="compositionally biased region" description="Polar residues" evidence="1">
    <location>
        <begin position="15"/>
        <end position="29"/>
    </location>
</feature>
<keyword evidence="3" id="KW-1185">Reference proteome</keyword>
<protein>
    <submittedName>
        <fullName evidence="2">Uncharacterized protein</fullName>
    </submittedName>
</protein>
<dbReference type="Proteomes" id="UP000799770">
    <property type="component" value="Unassembled WGS sequence"/>
</dbReference>
<dbReference type="EMBL" id="ML977317">
    <property type="protein sequence ID" value="KAF2118392.1"/>
    <property type="molecule type" value="Genomic_DNA"/>
</dbReference>
<dbReference type="PANTHER" id="PTHR38790:SF4">
    <property type="entry name" value="2EXR DOMAIN-CONTAINING PROTEIN"/>
    <property type="match status" value="1"/>
</dbReference>
<evidence type="ECO:0000313" key="2">
    <source>
        <dbReference type="EMBL" id="KAF2118392.1"/>
    </source>
</evidence>
<organism evidence="2 3">
    <name type="scientific">Lophiotrema nucula</name>
    <dbReference type="NCBI Taxonomy" id="690887"/>
    <lineage>
        <taxon>Eukaryota</taxon>
        <taxon>Fungi</taxon>
        <taxon>Dikarya</taxon>
        <taxon>Ascomycota</taxon>
        <taxon>Pezizomycotina</taxon>
        <taxon>Dothideomycetes</taxon>
        <taxon>Pleosporomycetidae</taxon>
        <taxon>Pleosporales</taxon>
        <taxon>Lophiotremataceae</taxon>
        <taxon>Lophiotrema</taxon>
    </lineage>
</organism>
<dbReference type="AlphaFoldDB" id="A0A6A5ZFX5"/>
<dbReference type="PANTHER" id="PTHR38790">
    <property type="entry name" value="2EXR DOMAIN-CONTAINING PROTEIN-RELATED"/>
    <property type="match status" value="1"/>
</dbReference>
<dbReference type="OrthoDB" id="5413827at2759"/>